<dbReference type="EMBL" id="VUMS01000059">
    <property type="protein sequence ID" value="MST67933.1"/>
    <property type="molecule type" value="Genomic_DNA"/>
</dbReference>
<dbReference type="AlphaFoldDB" id="A0A7X2P5M3"/>
<name>A0A7X2P5M3_9FIRM</name>
<reference evidence="1 2" key="1">
    <citation type="submission" date="2019-08" db="EMBL/GenBank/DDBJ databases">
        <title>In-depth cultivation of the pig gut microbiome towards novel bacterial diversity and tailored functional studies.</title>
        <authorList>
            <person name="Wylensek D."/>
            <person name="Hitch T.C.A."/>
            <person name="Clavel T."/>
        </authorList>
    </citation>
    <scope>NUCLEOTIDE SEQUENCE [LARGE SCALE GENOMIC DNA]</scope>
    <source>
        <strain evidence="1 2">BSM-380-WT-5A</strain>
    </source>
</reference>
<sequence>MLEKEFTYYSLQNPDFHEIFREILESLGLEKNVRIKYNDWVEIRFLDENSNYEKNKFKITFKVNHGNILWRKGCKERISNRFDRIQMYQEQETAWIPFEEFRIELLKKNNIEALYYKERYEMKISYGDKLVKFIGQKIDFLNNEFESYDKRTYIEIEGESINDKLDSDVFFVVKKYGFEKIDLDNAKITLGNRALEGHKLFNDLNMEQIHQTVLNIFERKSIEKFLE</sequence>
<organism evidence="1 2">
    <name type="scientific">Oliverpabstia intestinalis</name>
    <dbReference type="NCBI Taxonomy" id="2606633"/>
    <lineage>
        <taxon>Bacteria</taxon>
        <taxon>Bacillati</taxon>
        <taxon>Bacillota</taxon>
        <taxon>Clostridia</taxon>
        <taxon>Lachnospirales</taxon>
        <taxon>Lachnospiraceae</taxon>
        <taxon>Oliverpabstia</taxon>
    </lineage>
</organism>
<accession>A0A7X2P5M3</accession>
<evidence type="ECO:0000313" key="1">
    <source>
        <dbReference type="EMBL" id="MST67933.1"/>
    </source>
</evidence>
<dbReference type="Proteomes" id="UP000440513">
    <property type="component" value="Unassembled WGS sequence"/>
</dbReference>
<evidence type="ECO:0008006" key="3">
    <source>
        <dbReference type="Google" id="ProtNLM"/>
    </source>
</evidence>
<protein>
    <recommendedName>
        <fullName evidence="3">CYTH domain-containing protein</fullName>
    </recommendedName>
</protein>
<comment type="caution">
    <text evidence="1">The sequence shown here is derived from an EMBL/GenBank/DDBJ whole genome shotgun (WGS) entry which is preliminary data.</text>
</comment>
<proteinExistence type="predicted"/>
<dbReference type="RefSeq" id="WP_154433230.1">
    <property type="nucleotide sequence ID" value="NZ_VUMS01000059.1"/>
</dbReference>
<evidence type="ECO:0000313" key="2">
    <source>
        <dbReference type="Proteomes" id="UP000440513"/>
    </source>
</evidence>
<keyword evidence="2" id="KW-1185">Reference proteome</keyword>
<gene>
    <name evidence="1" type="ORF">FYJ57_14815</name>
</gene>